<comment type="similarity">
    <text evidence="5">Belongs to the FMN-dependent alpha-hydroxy acid dehydrogenase family.</text>
</comment>
<evidence type="ECO:0000259" key="6">
    <source>
        <dbReference type="PROSITE" id="PS51349"/>
    </source>
</evidence>
<evidence type="ECO:0000256" key="1">
    <source>
        <dbReference type="ARBA" id="ARBA00001917"/>
    </source>
</evidence>
<dbReference type="EMBL" id="BAABHS010000003">
    <property type="protein sequence ID" value="GAA4951735.1"/>
    <property type="molecule type" value="Genomic_DNA"/>
</dbReference>
<dbReference type="Pfam" id="PF01070">
    <property type="entry name" value="FMN_dh"/>
    <property type="match status" value="1"/>
</dbReference>
<dbReference type="InterPro" id="IPR037396">
    <property type="entry name" value="FMN_HAD"/>
</dbReference>
<dbReference type="CDD" id="cd02809">
    <property type="entry name" value="alpha_hydroxyacid_oxid_FMN"/>
    <property type="match status" value="1"/>
</dbReference>
<feature type="domain" description="FMN hydroxy acid dehydrogenase" evidence="6">
    <location>
        <begin position="29"/>
        <end position="417"/>
    </location>
</feature>
<comment type="cofactor">
    <cofactor evidence="1">
        <name>FMN</name>
        <dbReference type="ChEBI" id="CHEBI:58210"/>
    </cofactor>
</comment>
<dbReference type="InterPro" id="IPR012133">
    <property type="entry name" value="Alpha-hydoxy_acid_DH_FMN"/>
</dbReference>
<reference evidence="8" key="1">
    <citation type="journal article" date="2019" name="Int. J. Syst. Evol. Microbiol.">
        <title>The Global Catalogue of Microorganisms (GCM) 10K type strain sequencing project: providing services to taxonomists for standard genome sequencing and annotation.</title>
        <authorList>
            <consortium name="The Broad Institute Genomics Platform"/>
            <consortium name="The Broad Institute Genome Sequencing Center for Infectious Disease"/>
            <person name="Wu L."/>
            <person name="Ma J."/>
        </authorList>
    </citation>
    <scope>NUCLEOTIDE SEQUENCE [LARGE SCALE GENOMIC DNA]</scope>
    <source>
        <strain evidence="8">JCM 17986</strain>
    </source>
</reference>
<sequence>MTGPRFGGLADLARPLAGDLLRLATGRGGPGTGPLSIEDVRALARKRSCALPFSYVDSAAEDSTTHRANLRAFDEVTLRPNLLTDVRERDRGIRLFGRTLDSPVLLSPTGMPGIQHPDAEFAGAGAAHAAGTVFTVSMASSHSVTEIAARCPGPLWFQLYPWGNPDDFTPYVELARRAGCEALVVTLDTPVGGNREADVRTGFTMPPRITRANAGEVLRHPVRFGRWMKTLASGPGIRMGNIAETGATGGMNAVHQATKFESKFVPGFSAAELALVRGLWTGPLLVKGITTGEQARTAHAAGVDGVIVSNHGGRQLDGLPAALRALPEVAAALHGTGVEILLDGGIRRGTDILKALALGARAVMIGRPWVWGLAAAGRPGVDTVLRILHTELERDMALMGIRTLDELGPHSVNVPAAWAARPAGVAAADPEPASSTLAP</sequence>
<protein>
    <submittedName>
        <fullName evidence="7">Alpha-hydroxy acid oxidase</fullName>
    </submittedName>
</protein>
<keyword evidence="8" id="KW-1185">Reference proteome</keyword>
<accession>A0ABP9GRU8</accession>
<evidence type="ECO:0000256" key="2">
    <source>
        <dbReference type="ARBA" id="ARBA00022630"/>
    </source>
</evidence>
<name>A0ABP9GRU8_9ACTN</name>
<dbReference type="InterPro" id="IPR000262">
    <property type="entry name" value="FMN-dep_DH"/>
</dbReference>
<dbReference type="PANTHER" id="PTHR10578">
    <property type="entry name" value="S -2-HYDROXY-ACID OXIDASE-RELATED"/>
    <property type="match status" value="1"/>
</dbReference>
<dbReference type="PROSITE" id="PS00557">
    <property type="entry name" value="FMN_HYDROXY_ACID_DH_1"/>
    <property type="match status" value="1"/>
</dbReference>
<evidence type="ECO:0000313" key="7">
    <source>
        <dbReference type="EMBL" id="GAA4951735.1"/>
    </source>
</evidence>
<keyword evidence="2" id="KW-0285">Flavoprotein</keyword>
<dbReference type="PIRSF" id="PIRSF000138">
    <property type="entry name" value="Al-hdrx_acd_dh"/>
    <property type="match status" value="1"/>
</dbReference>
<proteinExistence type="inferred from homology"/>
<comment type="caution">
    <text evidence="7">The sequence shown here is derived from an EMBL/GenBank/DDBJ whole genome shotgun (WGS) entry which is preliminary data.</text>
</comment>
<gene>
    <name evidence="7" type="ORF">GCM10023205_10870</name>
</gene>
<dbReference type="PANTHER" id="PTHR10578:SF107">
    <property type="entry name" value="2-HYDROXYACID OXIDASE 1"/>
    <property type="match status" value="1"/>
</dbReference>
<dbReference type="Proteomes" id="UP001500466">
    <property type="component" value="Unassembled WGS sequence"/>
</dbReference>
<evidence type="ECO:0000313" key="8">
    <source>
        <dbReference type="Proteomes" id="UP001500466"/>
    </source>
</evidence>
<evidence type="ECO:0000256" key="5">
    <source>
        <dbReference type="ARBA" id="ARBA00024042"/>
    </source>
</evidence>
<dbReference type="PROSITE" id="PS51349">
    <property type="entry name" value="FMN_HYDROXY_ACID_DH_2"/>
    <property type="match status" value="1"/>
</dbReference>
<dbReference type="InterPro" id="IPR013785">
    <property type="entry name" value="Aldolase_TIM"/>
</dbReference>
<dbReference type="RefSeq" id="WP_345674106.1">
    <property type="nucleotide sequence ID" value="NZ_BAABHS010000003.1"/>
</dbReference>
<dbReference type="Gene3D" id="3.20.20.70">
    <property type="entry name" value="Aldolase class I"/>
    <property type="match status" value="1"/>
</dbReference>
<keyword evidence="3" id="KW-0288">FMN</keyword>
<evidence type="ECO:0000256" key="4">
    <source>
        <dbReference type="ARBA" id="ARBA00023002"/>
    </source>
</evidence>
<organism evidence="7 8">
    <name type="scientific">Yinghuangia aomiensis</name>
    <dbReference type="NCBI Taxonomy" id="676205"/>
    <lineage>
        <taxon>Bacteria</taxon>
        <taxon>Bacillati</taxon>
        <taxon>Actinomycetota</taxon>
        <taxon>Actinomycetes</taxon>
        <taxon>Kitasatosporales</taxon>
        <taxon>Streptomycetaceae</taxon>
        <taxon>Yinghuangia</taxon>
    </lineage>
</organism>
<dbReference type="SUPFAM" id="SSF51395">
    <property type="entry name" value="FMN-linked oxidoreductases"/>
    <property type="match status" value="1"/>
</dbReference>
<keyword evidence="4" id="KW-0560">Oxidoreductase</keyword>
<evidence type="ECO:0000256" key="3">
    <source>
        <dbReference type="ARBA" id="ARBA00022643"/>
    </source>
</evidence>
<dbReference type="InterPro" id="IPR008259">
    <property type="entry name" value="FMN_hydac_DH_AS"/>
</dbReference>